<keyword evidence="3" id="KW-1185">Reference proteome</keyword>
<sequence length="728" mass="82544">MVHQVEAATKEETDHSERPNLSVSYPALANTIIDPSDLWCDQSHVTFYGVNQRHLKNADGRESGVPSVDRGLFPPIHPRASSERGGVTKEHRKQVPEIFRLPQISEDSPRAPWKKTTCSELSKELAVLPLLVHLGRETQIKVKKLKGTCCNEPQPETDACNKDLTPLPNDLILKSDHKREQELLTSSRITDSSKVSFCLPPIGNKEYALSRRKTRKMEVCAENSKYERECHKGISLSSFIKCPDREIICPSVLGSIQTTDDPWQFGLIPDEETREAEEPAETGMVSISLPETSLDVQELDEKELPQIQQIGKRNGFKNEQNATGIENISVEFRKGNQQSQGGHSKNSNLLQNGEETWHYTLPQTQSLKQQNMDNFMQDTRKQLENLPQSGSLLLLKPHLAHSLISATEMESVPESGNAVKKLFDHAVEIKENRRMDSLPSEKEFRSEEHKTALRKKSNKQVKDSSLNTAANVLEKKPMQRQKKHELVKTGVVSKVQKKTDKKDSRQRQKEFVRKKNIFFAGKPRQKKAAGKTVEFSKEKPADVRRSEAIEEPHQEQEEWGGDADLEQTGSFGDGEGEAGSEKEAGDDDGLGGTSDQSRPPSTPPQEEHLLPLQEGQPSPEQAGLSASQINPVNNKPIVPHPVVLVANGYQNDAVHNREVLEDLPQNKEEERLSREKIIAERAEKRRLAVERKRREQEEQKRQAQEQQERMERMKEEMQQEQQRRIEEM</sequence>
<gene>
    <name evidence="2" type="ORF">JD844_023184</name>
</gene>
<feature type="region of interest" description="Disordered" evidence="1">
    <location>
        <begin position="437"/>
        <end position="463"/>
    </location>
</feature>
<dbReference type="EMBL" id="JAIPUX010003289">
    <property type="protein sequence ID" value="KAH0621652.1"/>
    <property type="molecule type" value="Genomic_DNA"/>
</dbReference>
<protein>
    <recommendedName>
        <fullName evidence="4">CCDC66 domain-containing protein</fullName>
    </recommendedName>
</protein>
<feature type="compositionally biased region" description="Polar residues" evidence="1">
    <location>
        <begin position="615"/>
        <end position="633"/>
    </location>
</feature>
<organism evidence="2 3">
    <name type="scientific">Phrynosoma platyrhinos</name>
    <name type="common">Desert horned lizard</name>
    <dbReference type="NCBI Taxonomy" id="52577"/>
    <lineage>
        <taxon>Eukaryota</taxon>
        <taxon>Metazoa</taxon>
        <taxon>Chordata</taxon>
        <taxon>Craniata</taxon>
        <taxon>Vertebrata</taxon>
        <taxon>Euteleostomi</taxon>
        <taxon>Lepidosauria</taxon>
        <taxon>Squamata</taxon>
        <taxon>Bifurcata</taxon>
        <taxon>Unidentata</taxon>
        <taxon>Episquamata</taxon>
        <taxon>Toxicofera</taxon>
        <taxon>Iguania</taxon>
        <taxon>Phrynosomatidae</taxon>
        <taxon>Phrynosomatinae</taxon>
        <taxon>Phrynosoma</taxon>
    </lineage>
</organism>
<comment type="caution">
    <text evidence="2">The sequence shown here is derived from an EMBL/GenBank/DDBJ whole genome shotgun (WGS) entry which is preliminary data.</text>
</comment>
<evidence type="ECO:0008006" key="4">
    <source>
        <dbReference type="Google" id="ProtNLM"/>
    </source>
</evidence>
<feature type="compositionally biased region" description="Basic and acidic residues" evidence="1">
    <location>
        <begin position="534"/>
        <end position="556"/>
    </location>
</feature>
<feature type="compositionally biased region" description="Acidic residues" evidence="1">
    <location>
        <begin position="574"/>
        <end position="589"/>
    </location>
</feature>
<dbReference type="InterPro" id="IPR031440">
    <property type="entry name" value="DUF4670"/>
</dbReference>
<feature type="region of interest" description="Disordered" evidence="1">
    <location>
        <begin position="680"/>
        <end position="728"/>
    </location>
</feature>
<reference evidence="2 3" key="1">
    <citation type="journal article" date="2022" name="Gigascience">
        <title>A chromosome-level genome assembly and annotation of the desert horned lizard, Phrynosoma platyrhinos, provides insight into chromosomal rearrangements among reptiles.</title>
        <authorList>
            <person name="Koochekian N."/>
            <person name="Ascanio A."/>
            <person name="Farleigh K."/>
            <person name="Card D.C."/>
            <person name="Schield D.R."/>
            <person name="Castoe T.A."/>
            <person name="Jezkova T."/>
        </authorList>
    </citation>
    <scope>NUCLEOTIDE SEQUENCE [LARGE SCALE GENOMIC DNA]</scope>
    <source>
        <strain evidence="2">NK-2021</strain>
    </source>
</reference>
<dbReference type="Proteomes" id="UP000826234">
    <property type="component" value="Unassembled WGS sequence"/>
</dbReference>
<feature type="compositionally biased region" description="Basic and acidic residues" evidence="1">
    <location>
        <begin position="437"/>
        <end position="451"/>
    </location>
</feature>
<name>A0ABQ7SWD1_PHRPL</name>
<evidence type="ECO:0000256" key="1">
    <source>
        <dbReference type="SAM" id="MobiDB-lite"/>
    </source>
</evidence>
<feature type="compositionally biased region" description="Basic and acidic residues" evidence="1">
    <location>
        <begin position="80"/>
        <end position="91"/>
    </location>
</feature>
<feature type="region of interest" description="Disordered" evidence="1">
    <location>
        <begin position="477"/>
        <end position="637"/>
    </location>
</feature>
<proteinExistence type="predicted"/>
<evidence type="ECO:0000313" key="2">
    <source>
        <dbReference type="EMBL" id="KAH0621652.1"/>
    </source>
</evidence>
<accession>A0ABQ7SWD1</accession>
<feature type="compositionally biased region" description="Basic and acidic residues" evidence="1">
    <location>
        <begin position="497"/>
        <end position="513"/>
    </location>
</feature>
<dbReference type="PANTHER" id="PTHR21937:SF5">
    <property type="entry name" value="GENE 973-RELATED"/>
    <property type="match status" value="1"/>
</dbReference>
<evidence type="ECO:0000313" key="3">
    <source>
        <dbReference type="Proteomes" id="UP000826234"/>
    </source>
</evidence>
<dbReference type="Pfam" id="PF15709">
    <property type="entry name" value="DUF4670"/>
    <property type="match status" value="1"/>
</dbReference>
<dbReference type="PANTHER" id="PTHR21937">
    <property type="entry name" value="CCDC66 DOMAIN-CONTAINING PROTEIN"/>
    <property type="match status" value="1"/>
</dbReference>
<feature type="region of interest" description="Disordered" evidence="1">
    <location>
        <begin position="58"/>
        <end position="91"/>
    </location>
</feature>